<name>A0ABT2PJR9_9BURK</name>
<feature type="domain" description="VOC" evidence="1">
    <location>
        <begin position="6"/>
        <end position="116"/>
    </location>
</feature>
<reference evidence="2 3" key="1">
    <citation type="submission" date="2022-09" db="EMBL/GenBank/DDBJ databases">
        <title>Draft genome of isolate Be4.</title>
        <authorList>
            <person name="Sanchez-Castro I."/>
            <person name="Martinez-Rodriguez P."/>
            <person name="Descostes M."/>
            <person name="Merroun M."/>
        </authorList>
    </citation>
    <scope>NUCLEOTIDE SEQUENCE [LARGE SCALE GENOMIC DNA]</scope>
    <source>
        <strain evidence="2 3">Be4</strain>
    </source>
</reference>
<evidence type="ECO:0000313" key="3">
    <source>
        <dbReference type="Proteomes" id="UP001525968"/>
    </source>
</evidence>
<dbReference type="Proteomes" id="UP001525968">
    <property type="component" value="Unassembled WGS sequence"/>
</dbReference>
<dbReference type="PANTHER" id="PTHR33993:SF1">
    <property type="entry name" value="GLYOXALASE FAMILY PROTEIN"/>
    <property type="match status" value="1"/>
</dbReference>
<dbReference type="RefSeq" id="WP_261499850.1">
    <property type="nucleotide sequence ID" value="NZ_JAODYH010000004.1"/>
</dbReference>
<protein>
    <submittedName>
        <fullName evidence="2">VOC family protein</fullName>
    </submittedName>
</protein>
<dbReference type="EMBL" id="JAODYH010000004">
    <property type="protein sequence ID" value="MCT9810729.1"/>
    <property type="molecule type" value="Genomic_DNA"/>
</dbReference>
<gene>
    <name evidence="2" type="ORF">N0K08_08790</name>
</gene>
<dbReference type="InterPro" id="IPR029068">
    <property type="entry name" value="Glyas_Bleomycin-R_OHBP_Dase"/>
</dbReference>
<sequence>MPAHEKINYVEYPARDLAATQAFFQAAFGWTFEQYGPDYAAFSGQGLDGGFYRADMASTTAQGSALIVFYSEQLEDTLAKVTAAGGQIVKPVFAFPGGRRFHFTEPSGNEFAVWAQPQA</sequence>
<comment type="caution">
    <text evidence="2">The sequence shown here is derived from an EMBL/GenBank/DDBJ whole genome shotgun (WGS) entry which is preliminary data.</text>
</comment>
<evidence type="ECO:0000313" key="2">
    <source>
        <dbReference type="EMBL" id="MCT9810729.1"/>
    </source>
</evidence>
<dbReference type="PANTHER" id="PTHR33993">
    <property type="entry name" value="GLYOXALASE-RELATED"/>
    <property type="match status" value="1"/>
</dbReference>
<keyword evidence="3" id="KW-1185">Reference proteome</keyword>
<dbReference type="Pfam" id="PF00903">
    <property type="entry name" value="Glyoxalase"/>
    <property type="match status" value="1"/>
</dbReference>
<dbReference type="CDD" id="cd07247">
    <property type="entry name" value="SgaA_N_like"/>
    <property type="match status" value="1"/>
</dbReference>
<evidence type="ECO:0000259" key="1">
    <source>
        <dbReference type="PROSITE" id="PS51819"/>
    </source>
</evidence>
<dbReference type="InterPro" id="IPR037523">
    <property type="entry name" value="VOC_core"/>
</dbReference>
<dbReference type="PROSITE" id="PS51819">
    <property type="entry name" value="VOC"/>
    <property type="match status" value="1"/>
</dbReference>
<proteinExistence type="predicted"/>
<accession>A0ABT2PJR9</accession>
<dbReference type="SUPFAM" id="SSF54593">
    <property type="entry name" value="Glyoxalase/Bleomycin resistance protein/Dihydroxybiphenyl dioxygenase"/>
    <property type="match status" value="1"/>
</dbReference>
<organism evidence="2 3">
    <name type="scientific">Acidovorax bellezanensis</name>
    <dbReference type="NCBI Taxonomy" id="2976702"/>
    <lineage>
        <taxon>Bacteria</taxon>
        <taxon>Pseudomonadati</taxon>
        <taxon>Pseudomonadota</taxon>
        <taxon>Betaproteobacteria</taxon>
        <taxon>Burkholderiales</taxon>
        <taxon>Comamonadaceae</taxon>
        <taxon>Acidovorax</taxon>
    </lineage>
</organism>
<dbReference type="InterPro" id="IPR004360">
    <property type="entry name" value="Glyas_Fos-R_dOase_dom"/>
</dbReference>
<dbReference type="InterPro" id="IPR052164">
    <property type="entry name" value="Anthracycline_SecMetBiosynth"/>
</dbReference>
<dbReference type="Gene3D" id="3.10.180.10">
    <property type="entry name" value="2,3-Dihydroxybiphenyl 1,2-Dioxygenase, domain 1"/>
    <property type="match status" value="1"/>
</dbReference>